<protein>
    <submittedName>
        <fullName evidence="1">Uncharacterized protein</fullName>
    </submittedName>
</protein>
<name>A0ACB0FDX0_RANTA</name>
<dbReference type="Proteomes" id="UP001162501">
    <property type="component" value="Chromosome 6"/>
</dbReference>
<organism evidence="1 2">
    <name type="scientific">Rangifer tarandus platyrhynchus</name>
    <name type="common">Svalbard reindeer</name>
    <dbReference type="NCBI Taxonomy" id="3082113"/>
    <lineage>
        <taxon>Eukaryota</taxon>
        <taxon>Metazoa</taxon>
        <taxon>Chordata</taxon>
        <taxon>Craniata</taxon>
        <taxon>Vertebrata</taxon>
        <taxon>Euteleostomi</taxon>
        <taxon>Mammalia</taxon>
        <taxon>Eutheria</taxon>
        <taxon>Laurasiatheria</taxon>
        <taxon>Artiodactyla</taxon>
        <taxon>Ruminantia</taxon>
        <taxon>Pecora</taxon>
        <taxon>Cervidae</taxon>
        <taxon>Odocoileinae</taxon>
        <taxon>Rangifer</taxon>
    </lineage>
</organism>
<evidence type="ECO:0000313" key="2">
    <source>
        <dbReference type="Proteomes" id="UP001162501"/>
    </source>
</evidence>
<reference evidence="1" key="1">
    <citation type="submission" date="2023-05" db="EMBL/GenBank/DDBJ databases">
        <authorList>
            <consortium name="ELIXIR-Norway"/>
        </authorList>
    </citation>
    <scope>NUCLEOTIDE SEQUENCE</scope>
</reference>
<sequence length="182" mass="18918">MAPAGQGRLFRQVAGGSTRAPGAVRAGLPALLAGRAPAPPGAPVDERRPAGPPVTEAPVFLFLGRLPLWSSSRVVLTSSHVPEFRKAFPQPPEHLGGEEPCPACSLPKGQDSQPRRSPSGAKRATLKNENVSVQRGTGLPMGTPSTNESPPPLPSRAGFSERIEGCEAGQGPFPLFCTCRGS</sequence>
<evidence type="ECO:0000313" key="1">
    <source>
        <dbReference type="EMBL" id="CAI9711263.1"/>
    </source>
</evidence>
<accession>A0ACB0FDX0</accession>
<dbReference type="EMBL" id="OX596090">
    <property type="protein sequence ID" value="CAI9711263.1"/>
    <property type="molecule type" value="Genomic_DNA"/>
</dbReference>
<proteinExistence type="predicted"/>
<gene>
    <name evidence="1" type="ORF">MRATA1EN3_LOCUS22476</name>
</gene>